<dbReference type="SUPFAM" id="SSF53448">
    <property type="entry name" value="Nucleotide-diphospho-sugar transferases"/>
    <property type="match status" value="1"/>
</dbReference>
<dbReference type="RefSeq" id="WP_206654810.1">
    <property type="nucleotide sequence ID" value="NZ_CP071182.1"/>
</dbReference>
<dbReference type="InterPro" id="IPR001173">
    <property type="entry name" value="Glyco_trans_2-like"/>
</dbReference>
<evidence type="ECO:0000313" key="4">
    <source>
        <dbReference type="Proteomes" id="UP000663505"/>
    </source>
</evidence>
<sequence length="316" mass="35760">MCEISVVMAVRNGGKFIERTLQSILSQTYTDIEVIVIDDGSTDDTAKIVSFYSQTDHRVVLTINPGLPGNAHARNYGVSLSTGKWIAICDADDTWVPEKLGRQVSFRDNWNGIHPLVAIGTAGWTMNERDKVVSPLDACPLNVEEFYGLTRNCEPLMLHHSSVIFEKSAFVSVGGYREDYMGAEDTELFTRLAQRGVVLSIPDRLFYYRKHLGSFQLSKTRMQLLNLIRIRENALRTKVGLQCVDYDEFVQEFFKKMAWGEKVAFRMKCRGKYLYRIGAINAANSRYVKGGLCLILAAFCDFRLVAASVKRVIRLE</sequence>
<organism evidence="3 4">
    <name type="scientific">Alicyclobacillus mengziensis</name>
    <dbReference type="NCBI Taxonomy" id="2931921"/>
    <lineage>
        <taxon>Bacteria</taxon>
        <taxon>Bacillati</taxon>
        <taxon>Bacillota</taxon>
        <taxon>Bacilli</taxon>
        <taxon>Bacillales</taxon>
        <taxon>Alicyclobacillaceae</taxon>
        <taxon>Alicyclobacillus</taxon>
    </lineage>
</organism>
<dbReference type="CDD" id="cd00761">
    <property type="entry name" value="Glyco_tranf_GTA_type"/>
    <property type="match status" value="1"/>
</dbReference>
<dbReference type="PANTHER" id="PTHR43685:SF11">
    <property type="entry name" value="GLYCOSYLTRANSFERASE TAGX-RELATED"/>
    <property type="match status" value="1"/>
</dbReference>
<keyword evidence="4" id="KW-1185">Reference proteome</keyword>
<comment type="similarity">
    <text evidence="1">Belongs to the glycosyltransferase 2 family.</text>
</comment>
<accession>A0A9X7VV04</accession>
<dbReference type="EMBL" id="CP071182">
    <property type="protein sequence ID" value="QSO45442.1"/>
    <property type="molecule type" value="Genomic_DNA"/>
</dbReference>
<reference evidence="3 4" key="1">
    <citation type="submission" date="2021-02" db="EMBL/GenBank/DDBJ databases">
        <title>Alicyclobacillus curvatus sp. nov. and Alicyclobacillus mengziensis sp. nov., two acidophilic bacteria isolated from acid mine drainage.</title>
        <authorList>
            <person name="Huang Y."/>
        </authorList>
    </citation>
    <scope>NUCLEOTIDE SEQUENCE [LARGE SCALE GENOMIC DNA]</scope>
    <source>
        <strain evidence="3 4">S30H14</strain>
    </source>
</reference>
<protein>
    <submittedName>
        <fullName evidence="3">Glycosyltransferase family 2 protein</fullName>
    </submittedName>
</protein>
<dbReference type="InterPro" id="IPR029044">
    <property type="entry name" value="Nucleotide-diphossugar_trans"/>
</dbReference>
<dbReference type="Pfam" id="PF00535">
    <property type="entry name" value="Glycos_transf_2"/>
    <property type="match status" value="1"/>
</dbReference>
<dbReference type="AlphaFoldDB" id="A0A9X7VV04"/>
<evidence type="ECO:0000256" key="1">
    <source>
        <dbReference type="ARBA" id="ARBA00006739"/>
    </source>
</evidence>
<feature type="domain" description="Glycosyltransferase 2-like" evidence="2">
    <location>
        <begin position="5"/>
        <end position="106"/>
    </location>
</feature>
<dbReference type="KEGG" id="afx:JZ786_12720"/>
<name>A0A9X7VV04_9BACL</name>
<dbReference type="Gene3D" id="3.90.550.10">
    <property type="entry name" value="Spore Coat Polysaccharide Biosynthesis Protein SpsA, Chain A"/>
    <property type="match status" value="1"/>
</dbReference>
<dbReference type="PANTHER" id="PTHR43685">
    <property type="entry name" value="GLYCOSYLTRANSFERASE"/>
    <property type="match status" value="1"/>
</dbReference>
<dbReference type="Proteomes" id="UP000663505">
    <property type="component" value="Chromosome"/>
</dbReference>
<gene>
    <name evidence="3" type="ORF">JZ786_12720</name>
</gene>
<dbReference type="InterPro" id="IPR050834">
    <property type="entry name" value="Glycosyltransf_2"/>
</dbReference>
<evidence type="ECO:0000259" key="2">
    <source>
        <dbReference type="Pfam" id="PF00535"/>
    </source>
</evidence>
<proteinExistence type="inferred from homology"/>
<evidence type="ECO:0000313" key="3">
    <source>
        <dbReference type="EMBL" id="QSO45442.1"/>
    </source>
</evidence>